<dbReference type="EMBL" id="JABCRI010000004">
    <property type="protein sequence ID" value="KAF8407019.1"/>
    <property type="molecule type" value="Genomic_DNA"/>
</dbReference>
<comment type="function">
    <text evidence="6">Putative transcription activator involved in regulating light control of development.</text>
</comment>
<dbReference type="InterPro" id="IPR004330">
    <property type="entry name" value="FAR1_DNA_bnd_dom"/>
</dbReference>
<evidence type="ECO:0000259" key="7">
    <source>
        <dbReference type="PROSITE" id="PS50966"/>
    </source>
</evidence>
<dbReference type="OMA" id="ERMEEDC"/>
<evidence type="ECO:0000313" key="9">
    <source>
        <dbReference type="Proteomes" id="UP000655225"/>
    </source>
</evidence>
<dbReference type="InterPro" id="IPR007527">
    <property type="entry name" value="Znf_SWIM"/>
</dbReference>
<comment type="caution">
    <text evidence="8">The sequence shown here is derived from an EMBL/GenBank/DDBJ whole genome shotgun (WGS) entry which is preliminary data.</text>
</comment>
<dbReference type="AlphaFoldDB" id="A0A834ZGW2"/>
<evidence type="ECO:0000313" key="8">
    <source>
        <dbReference type="EMBL" id="KAF8407019.1"/>
    </source>
</evidence>
<protein>
    <recommendedName>
        <fullName evidence="6">Protein FAR1-RELATED SEQUENCE</fullName>
    </recommendedName>
</protein>
<dbReference type="Pfam" id="PF03101">
    <property type="entry name" value="FAR1"/>
    <property type="match status" value="1"/>
</dbReference>
<comment type="similarity">
    <text evidence="1 6">Belongs to the FHY3/FAR1 family.</text>
</comment>
<name>A0A834ZGW2_TETSI</name>
<sequence length="679" mass="78070">MEEYYVNVEPASEERMEEDCERVNSVAEDEMNERTMVEYIAVEGDVSLVPKVGMLFESEKAAQKFYHRYSKRLGFATKVKSSHVRKSSQELYHVLFTCNKEGFKRINETPQRIKPDTRVGCKARMRVKLTDSGTWKVSEVILDHNHLVCPSSAPTCASRKYSDARSKRRSLSSETGIRLGKSYKTLVANTDRSGNLVFGDKECRNYVVNQVGRLKLAEGDVEAIQQFFSQMLFKTPAFFYLLDLNKEGCLRNVFWADAGSRTAYGYFGDVVRFDTTYLTNKYDLPLALFVGVNHHGQSVLLGCGLLADDTTESYIWLFKAWLTSMAGRPPSAIITDQCKAIQEAVSKVFPSVRHRLCLRHILKKLPGELGELSEYKAIKKALKNAIYDSLRVDDFEMAWQNLIKAYGLTSNEWLQTLYEDRQRWVPVFVKDTFYAGMSVSQRGDNMSAIFDGYVHSETSMKEFFDIYELVLQSNYEKEAQADHGSFYTNSDLKSECCYEGQLAKLYTREIFKKFQDEVLGMFRCSNLLQVKVDGPSITYRIKERIFAIDGRKLEPKEYEVIFNSAEVEVWCMCRLFEHKGFLCRHALYVLNHNGVDDIPSRYILPRWIRDFRRMHFVEHGSSDAVVSNPVLRYDSLYQRAIKVVVEGSVSEQTYKVALQSLQEVLNKIRDANGSIVRVS</sequence>
<keyword evidence="2 6" id="KW-0479">Metal-binding</keyword>
<dbReference type="InterPro" id="IPR006564">
    <property type="entry name" value="Znf_PMZ"/>
</dbReference>
<evidence type="ECO:0000256" key="1">
    <source>
        <dbReference type="ARBA" id="ARBA00005889"/>
    </source>
</evidence>
<organism evidence="8 9">
    <name type="scientific">Tetracentron sinense</name>
    <name type="common">Spur-leaf</name>
    <dbReference type="NCBI Taxonomy" id="13715"/>
    <lineage>
        <taxon>Eukaryota</taxon>
        <taxon>Viridiplantae</taxon>
        <taxon>Streptophyta</taxon>
        <taxon>Embryophyta</taxon>
        <taxon>Tracheophyta</taxon>
        <taxon>Spermatophyta</taxon>
        <taxon>Magnoliopsida</taxon>
        <taxon>Trochodendrales</taxon>
        <taxon>Trochodendraceae</taxon>
        <taxon>Tetracentron</taxon>
    </lineage>
</organism>
<keyword evidence="3 5" id="KW-0863">Zinc-finger</keyword>
<dbReference type="GO" id="GO:0005634">
    <property type="term" value="C:nucleus"/>
    <property type="evidence" value="ECO:0007669"/>
    <property type="project" value="UniProtKB-SubCell"/>
</dbReference>
<feature type="domain" description="SWIM-type" evidence="7">
    <location>
        <begin position="558"/>
        <end position="594"/>
    </location>
</feature>
<dbReference type="Pfam" id="PF10551">
    <property type="entry name" value="MULE"/>
    <property type="match status" value="1"/>
</dbReference>
<keyword evidence="6" id="KW-0539">Nucleus</keyword>
<reference evidence="8 9" key="1">
    <citation type="submission" date="2020-04" db="EMBL/GenBank/DDBJ databases">
        <title>Plant Genome Project.</title>
        <authorList>
            <person name="Zhang R.-G."/>
        </authorList>
    </citation>
    <scope>NUCLEOTIDE SEQUENCE [LARGE SCALE GENOMIC DNA]</scope>
    <source>
        <strain evidence="8">YNK0</strain>
        <tissue evidence="8">Leaf</tissue>
    </source>
</reference>
<comment type="subcellular location">
    <subcellularLocation>
        <location evidence="6">Nucleus</location>
    </subcellularLocation>
</comment>
<gene>
    <name evidence="8" type="ORF">HHK36_006141</name>
</gene>
<dbReference type="SMART" id="SM00575">
    <property type="entry name" value="ZnF_PMZ"/>
    <property type="match status" value="1"/>
</dbReference>
<evidence type="ECO:0000256" key="6">
    <source>
        <dbReference type="RuleBase" id="RU367018"/>
    </source>
</evidence>
<dbReference type="PANTHER" id="PTHR31669:SF283">
    <property type="entry name" value="PROTEIN FAR1-RELATED SEQUENCE"/>
    <property type="match status" value="1"/>
</dbReference>
<proteinExistence type="inferred from homology"/>
<evidence type="ECO:0000256" key="4">
    <source>
        <dbReference type="ARBA" id="ARBA00022833"/>
    </source>
</evidence>
<dbReference type="PANTHER" id="PTHR31669">
    <property type="entry name" value="PROTEIN FAR1-RELATED SEQUENCE 10-RELATED"/>
    <property type="match status" value="1"/>
</dbReference>
<dbReference type="GO" id="GO:0006355">
    <property type="term" value="P:regulation of DNA-templated transcription"/>
    <property type="evidence" value="ECO:0007669"/>
    <property type="project" value="UniProtKB-UniRule"/>
</dbReference>
<dbReference type="InterPro" id="IPR018289">
    <property type="entry name" value="MULE_transposase_dom"/>
</dbReference>
<dbReference type="Proteomes" id="UP000655225">
    <property type="component" value="Unassembled WGS sequence"/>
</dbReference>
<dbReference type="GO" id="GO:0008270">
    <property type="term" value="F:zinc ion binding"/>
    <property type="evidence" value="ECO:0007669"/>
    <property type="project" value="UniProtKB-UniRule"/>
</dbReference>
<evidence type="ECO:0000256" key="3">
    <source>
        <dbReference type="ARBA" id="ARBA00022771"/>
    </source>
</evidence>
<evidence type="ECO:0000256" key="5">
    <source>
        <dbReference type="PROSITE-ProRule" id="PRU00325"/>
    </source>
</evidence>
<accession>A0A834ZGW2</accession>
<dbReference type="InterPro" id="IPR031052">
    <property type="entry name" value="FHY3/FAR1"/>
</dbReference>
<evidence type="ECO:0000256" key="2">
    <source>
        <dbReference type="ARBA" id="ARBA00022723"/>
    </source>
</evidence>
<dbReference type="Pfam" id="PF04434">
    <property type="entry name" value="SWIM"/>
    <property type="match status" value="1"/>
</dbReference>
<dbReference type="PROSITE" id="PS50966">
    <property type="entry name" value="ZF_SWIM"/>
    <property type="match status" value="1"/>
</dbReference>
<dbReference type="OrthoDB" id="747268at2759"/>
<keyword evidence="9" id="KW-1185">Reference proteome</keyword>
<keyword evidence="4 6" id="KW-0862">Zinc</keyword>